<protein>
    <submittedName>
        <fullName evidence="1">Uncharacterized protein</fullName>
    </submittedName>
</protein>
<name>A0ABS9C9I0_9FLAO</name>
<evidence type="ECO:0000313" key="1">
    <source>
        <dbReference type="EMBL" id="MCF2221081.1"/>
    </source>
</evidence>
<dbReference type="Proteomes" id="UP001430374">
    <property type="component" value="Unassembled WGS sequence"/>
</dbReference>
<dbReference type="RefSeq" id="WP_235132427.1">
    <property type="nucleotide sequence ID" value="NZ_JACSGT010000002.1"/>
</dbReference>
<accession>A0ABS9C9I0</accession>
<gene>
    <name evidence="1" type="ORF">H9Q08_17480</name>
</gene>
<dbReference type="EMBL" id="JACSGT010000002">
    <property type="protein sequence ID" value="MCF2221081.1"/>
    <property type="molecule type" value="Genomic_DNA"/>
</dbReference>
<comment type="caution">
    <text evidence="1">The sequence shown here is derived from an EMBL/GenBank/DDBJ whole genome shotgun (WGS) entry which is preliminary data.</text>
</comment>
<reference evidence="1" key="1">
    <citation type="submission" date="2021-08" db="EMBL/GenBank/DDBJ databases">
        <title>Complete genome sequence of Chryseobacterium sp strain PS-8.</title>
        <authorList>
            <person name="Das S.K."/>
        </authorList>
    </citation>
    <scope>NUCLEOTIDE SEQUENCE</scope>
    <source>
        <strain evidence="1">PS-8</strain>
    </source>
</reference>
<keyword evidence="2" id="KW-1185">Reference proteome</keyword>
<organism evidence="1 2">
    <name type="scientific">Chryseobacterium indicum</name>
    <dbReference type="NCBI Taxonomy" id="2766954"/>
    <lineage>
        <taxon>Bacteria</taxon>
        <taxon>Pseudomonadati</taxon>
        <taxon>Bacteroidota</taxon>
        <taxon>Flavobacteriia</taxon>
        <taxon>Flavobacteriales</taxon>
        <taxon>Weeksellaceae</taxon>
        <taxon>Chryseobacterium group</taxon>
        <taxon>Chryseobacterium</taxon>
    </lineage>
</organism>
<sequence length="172" mass="19668">MKQFFKAFLASENCDCYQNGEGELSDVFYSAKLNGKKIVFTQWDNYKWGNMVSITMPSDKFEGIFKEVALNKSFSVSVISNVFNTNNISLNGRNLLTINVTFDPKDNSFGITPYDGLCCSPVSIYDLGNTKFYNLIYKIDSDYNELIKVKQYDLDIISHNIYKTYGDIIQNP</sequence>
<evidence type="ECO:0000313" key="2">
    <source>
        <dbReference type="Proteomes" id="UP001430374"/>
    </source>
</evidence>
<proteinExistence type="predicted"/>